<sequence length="297" mass="34725">MKSPNRIKSKKKSLFRRKYHIDKNGRNDFDKYFLPIDYLKHYYCEVDINFIKEYITDGSILDKPLTGIGQENAALLIFYADIVLPLLKREKKKYRVLLDVGSGATVYQFISLATVIDSIYFTDYLDCNLKSVKNWKRGKDDFWHEYIRGVLILEKRKPDIEKKEILQRERLIKGKLKHFGIYDAIKDKMETDISDKKFDIVSSNFCIESITDQKKIWFSAFNNLTGRLKQRGRIIIMSLRGASGYPVSGKVLPAVEIYECDLMDLMKKGFRDIIMKSIDCESKNKYQGIIFVTAVKK</sequence>
<dbReference type="EMBL" id="MFGB01000013">
    <property type="protein sequence ID" value="OGF26831.1"/>
    <property type="molecule type" value="Genomic_DNA"/>
</dbReference>
<dbReference type="GO" id="GO:0032259">
    <property type="term" value="P:methylation"/>
    <property type="evidence" value="ECO:0007669"/>
    <property type="project" value="UniProtKB-KW"/>
</dbReference>
<gene>
    <name evidence="4" type="ORF">A2227_06095</name>
</gene>
<keyword evidence="2" id="KW-0808">Transferase</keyword>
<evidence type="ECO:0000313" key="5">
    <source>
        <dbReference type="Proteomes" id="UP000178367"/>
    </source>
</evidence>
<keyword evidence="1" id="KW-0489">Methyltransferase</keyword>
<dbReference type="Proteomes" id="UP000178367">
    <property type="component" value="Unassembled WGS sequence"/>
</dbReference>
<dbReference type="AlphaFoldDB" id="A0A1F5SKP8"/>
<dbReference type="PANTHER" id="PTHR10867">
    <property type="entry name" value="NNMT/PNMT/TEMT FAMILY MEMBER"/>
    <property type="match status" value="1"/>
</dbReference>
<protein>
    <recommendedName>
        <fullName evidence="6">Methyltransferase type 11 domain-containing protein</fullName>
    </recommendedName>
</protein>
<dbReference type="PROSITE" id="PS51681">
    <property type="entry name" value="SAM_MT_NNMT_PNMT_TEMT"/>
    <property type="match status" value="1"/>
</dbReference>
<accession>A0A1F5SKP8</accession>
<comment type="caution">
    <text evidence="4">The sequence shown here is derived from an EMBL/GenBank/DDBJ whole genome shotgun (WGS) entry which is preliminary data.</text>
</comment>
<evidence type="ECO:0008006" key="6">
    <source>
        <dbReference type="Google" id="ProtNLM"/>
    </source>
</evidence>
<name>A0A1F5SKP8_9BACT</name>
<dbReference type="SUPFAM" id="SSF53335">
    <property type="entry name" value="S-adenosyl-L-methionine-dependent methyltransferases"/>
    <property type="match status" value="1"/>
</dbReference>
<dbReference type="Pfam" id="PF01234">
    <property type="entry name" value="NNMT_PNMT_TEMT"/>
    <property type="match status" value="1"/>
</dbReference>
<dbReference type="STRING" id="1797994.A2227_06095"/>
<evidence type="ECO:0000313" key="4">
    <source>
        <dbReference type="EMBL" id="OGF26831.1"/>
    </source>
</evidence>
<dbReference type="PANTHER" id="PTHR10867:SF17">
    <property type="entry name" value="NICOTINAMIDE N-METHYLTRANSFERASE"/>
    <property type="match status" value="1"/>
</dbReference>
<dbReference type="NCBIfam" id="NF041360">
    <property type="entry name" value="GntF_guanitoxin"/>
    <property type="match status" value="1"/>
</dbReference>
<evidence type="ECO:0000256" key="2">
    <source>
        <dbReference type="ARBA" id="ARBA00022679"/>
    </source>
</evidence>
<dbReference type="Gene3D" id="3.40.50.150">
    <property type="entry name" value="Vaccinia Virus protein VP39"/>
    <property type="match status" value="1"/>
</dbReference>
<dbReference type="InterPro" id="IPR053384">
    <property type="entry name" value="SAM-dep_methyltransferase"/>
</dbReference>
<proteinExistence type="predicted"/>
<evidence type="ECO:0000256" key="3">
    <source>
        <dbReference type="ARBA" id="ARBA00022691"/>
    </source>
</evidence>
<dbReference type="InterPro" id="IPR000940">
    <property type="entry name" value="NNMT_TEMT_trans"/>
</dbReference>
<dbReference type="InterPro" id="IPR029063">
    <property type="entry name" value="SAM-dependent_MTases_sf"/>
</dbReference>
<organism evidence="4 5">
    <name type="scientific">Candidatus Falkowbacteria bacterium RIFOXYA2_FULL_47_19</name>
    <dbReference type="NCBI Taxonomy" id="1797994"/>
    <lineage>
        <taxon>Bacteria</taxon>
        <taxon>Candidatus Falkowiibacteriota</taxon>
    </lineage>
</organism>
<keyword evidence="3" id="KW-0949">S-adenosyl-L-methionine</keyword>
<reference evidence="4 5" key="1">
    <citation type="journal article" date="2016" name="Nat. Commun.">
        <title>Thousands of microbial genomes shed light on interconnected biogeochemical processes in an aquifer system.</title>
        <authorList>
            <person name="Anantharaman K."/>
            <person name="Brown C.T."/>
            <person name="Hug L.A."/>
            <person name="Sharon I."/>
            <person name="Castelle C.J."/>
            <person name="Probst A.J."/>
            <person name="Thomas B.C."/>
            <person name="Singh A."/>
            <person name="Wilkins M.J."/>
            <person name="Karaoz U."/>
            <person name="Brodie E.L."/>
            <person name="Williams K.H."/>
            <person name="Hubbard S.S."/>
            <person name="Banfield J.F."/>
        </authorList>
    </citation>
    <scope>NUCLEOTIDE SEQUENCE [LARGE SCALE GENOMIC DNA]</scope>
</reference>
<dbReference type="GO" id="GO:0008170">
    <property type="term" value="F:N-methyltransferase activity"/>
    <property type="evidence" value="ECO:0007669"/>
    <property type="project" value="TreeGrafter"/>
</dbReference>
<evidence type="ECO:0000256" key="1">
    <source>
        <dbReference type="ARBA" id="ARBA00022603"/>
    </source>
</evidence>
<dbReference type="GO" id="GO:0005829">
    <property type="term" value="C:cytosol"/>
    <property type="evidence" value="ECO:0007669"/>
    <property type="project" value="TreeGrafter"/>
</dbReference>